<dbReference type="GeneID" id="26519815"/>
<evidence type="ECO:0000313" key="1">
    <source>
        <dbReference type="EMBL" id="ALO80847.1"/>
    </source>
</evidence>
<organism evidence="1 2">
    <name type="scientific">Enterococcus phage vB_EfaP_IME195</name>
    <dbReference type="NCBI Taxonomy" id="1747288"/>
    <lineage>
        <taxon>Viruses</taxon>
        <taxon>Duplodnaviria</taxon>
        <taxon>Heunggongvirae</taxon>
        <taxon>Uroviricota</taxon>
        <taxon>Caudoviricetes</taxon>
        <taxon>Rountreeviridae</taxon>
        <taxon>Sarlesvirinae</taxon>
        <taxon>Copernicusvirus</taxon>
        <taxon>Copernicusvirus IME195</taxon>
    </lineage>
</organism>
<sequence>MYYLARLVNGKYVEINPFNYESKELAELDVNSFNMFLEMEKEEGEWKTVKITEA</sequence>
<keyword evidence="2" id="KW-1185">Reference proteome</keyword>
<name>A0A0S2MY37_9CAUD</name>
<reference evidence="1" key="1">
    <citation type="submission" date="2015-10" db="EMBL/GenBank/DDBJ databases">
        <authorList>
            <person name="Tong Y."/>
            <person name="Zhang X."/>
            <person name="An X."/>
            <person name="Mi Z."/>
        </authorList>
    </citation>
    <scope>NUCLEOTIDE SEQUENCE [LARGE SCALE GENOMIC DNA]</scope>
</reference>
<dbReference type="Proteomes" id="UP000203627">
    <property type="component" value="Segment"/>
</dbReference>
<accession>A0A0S2MY37</accession>
<dbReference type="EMBL" id="KT932700">
    <property type="protein sequence ID" value="ALO80847.1"/>
    <property type="molecule type" value="Genomic_DNA"/>
</dbReference>
<dbReference type="KEGG" id="vg:26519815"/>
<dbReference type="RefSeq" id="YP_009191324.1">
    <property type="nucleotide sequence ID" value="NC_028693.2"/>
</dbReference>
<proteinExistence type="predicted"/>
<evidence type="ECO:0000313" key="2">
    <source>
        <dbReference type="Proteomes" id="UP000203627"/>
    </source>
</evidence>
<protein>
    <submittedName>
        <fullName evidence="1">Uncharacterized protein</fullName>
    </submittedName>
</protein>